<dbReference type="EMBL" id="MAXA01000036">
    <property type="protein sequence ID" value="OHV43085.1"/>
    <property type="molecule type" value="Genomic_DNA"/>
</dbReference>
<proteinExistence type="predicted"/>
<organism evidence="1 2">
    <name type="scientific">Parafrankia soli</name>
    <dbReference type="NCBI Taxonomy" id="2599596"/>
    <lineage>
        <taxon>Bacteria</taxon>
        <taxon>Bacillati</taxon>
        <taxon>Actinomycetota</taxon>
        <taxon>Actinomycetes</taxon>
        <taxon>Frankiales</taxon>
        <taxon>Frankiaceae</taxon>
        <taxon>Parafrankia</taxon>
    </lineage>
</organism>
<accession>A0A1S1RCA4</accession>
<comment type="caution">
    <text evidence="1">The sequence shown here is derived from an EMBL/GenBank/DDBJ whole genome shotgun (WGS) entry which is preliminary data.</text>
</comment>
<reference evidence="2" key="1">
    <citation type="submission" date="2016-07" db="EMBL/GenBank/DDBJ databases">
        <title>Frankia sp. NRRL B-16219 Genome sequencing.</title>
        <authorList>
            <person name="Ghodhbane-Gtari F."/>
            <person name="Swanson E."/>
            <person name="Gueddou A."/>
            <person name="Louati M."/>
            <person name="Nouioui I."/>
            <person name="Hezbri K."/>
            <person name="Abebe-Akele F."/>
            <person name="Simpson S."/>
            <person name="Morris K."/>
            <person name="Thomas K."/>
            <person name="Gtari M."/>
            <person name="Tisa L.S."/>
        </authorList>
    </citation>
    <scope>NUCLEOTIDE SEQUENCE [LARGE SCALE GENOMIC DNA]</scope>
    <source>
        <strain evidence="2">NRRL B-16219</strain>
    </source>
</reference>
<name>A0A1S1RCA4_9ACTN</name>
<dbReference type="AlphaFoldDB" id="A0A1S1RCA4"/>
<protein>
    <submittedName>
        <fullName evidence="1">Uncharacterized protein</fullName>
    </submittedName>
</protein>
<dbReference type="Proteomes" id="UP000179769">
    <property type="component" value="Unassembled WGS sequence"/>
</dbReference>
<gene>
    <name evidence="1" type="ORF">BBK14_10645</name>
</gene>
<keyword evidence="2" id="KW-1185">Reference proteome</keyword>
<sequence>MQVGRRIAGPAAKVCDRAGEIAHDVGERSQQRTLQRLAVENVSALVVSLWASAWSPTSHTDRSGQVQSSVRAIAAWRAG</sequence>
<evidence type="ECO:0000313" key="2">
    <source>
        <dbReference type="Proteomes" id="UP000179769"/>
    </source>
</evidence>
<evidence type="ECO:0000313" key="1">
    <source>
        <dbReference type="EMBL" id="OHV43085.1"/>
    </source>
</evidence>